<reference evidence="2" key="1">
    <citation type="submission" date="2016-11" db="EMBL/GenBank/DDBJ databases">
        <title>Dehalogenimonas formicexedens sp. nov., a chlorinated alkane respiring bacterium isolated from contaminated groundwater.</title>
        <authorList>
            <person name="Key T.A."/>
            <person name="Bowman K.S."/>
            <person name="Lee I."/>
            <person name="Chun J."/>
            <person name="Albuquerque L."/>
            <person name="da Costa M.S."/>
            <person name="Rainey F.A."/>
            <person name="Moe W.M."/>
        </authorList>
    </citation>
    <scope>NUCLEOTIDE SEQUENCE [LARGE SCALE GENOMIC DNA]</scope>
    <source>
        <strain evidence="2">NSZ-14</strain>
    </source>
</reference>
<proteinExistence type="predicted"/>
<dbReference type="AlphaFoldDB" id="A0A1P8F544"/>
<sequence length="81" mass="9469">MEDGRRIAAEAYTIACRIEQEELQLSRLDLRSQNSLSEFDKSKQLYLVGEISELKKLFFELTDRTRLLNFTKTIPLRYGAP</sequence>
<evidence type="ECO:0000313" key="2">
    <source>
        <dbReference type="Proteomes" id="UP000185934"/>
    </source>
</evidence>
<dbReference type="KEGG" id="dfo:Dform_00109"/>
<keyword evidence="2" id="KW-1185">Reference proteome</keyword>
<dbReference type="Proteomes" id="UP000185934">
    <property type="component" value="Chromosome"/>
</dbReference>
<accession>A0A1P8F544</accession>
<dbReference type="EMBL" id="CP018258">
    <property type="protein sequence ID" value="APV43472.1"/>
    <property type="molecule type" value="Genomic_DNA"/>
</dbReference>
<dbReference type="OrthoDB" id="9912793at2"/>
<organism evidence="1 2">
    <name type="scientific">Dehalogenimonas formicexedens</name>
    <dbReference type="NCBI Taxonomy" id="1839801"/>
    <lineage>
        <taxon>Bacteria</taxon>
        <taxon>Bacillati</taxon>
        <taxon>Chloroflexota</taxon>
        <taxon>Dehalococcoidia</taxon>
        <taxon>Dehalococcoidales</taxon>
        <taxon>Dehalococcoidaceae</taxon>
        <taxon>Dehalogenimonas</taxon>
    </lineage>
</organism>
<gene>
    <name evidence="1" type="ORF">Dform_00109</name>
</gene>
<dbReference type="RefSeq" id="WP_076003285.1">
    <property type="nucleotide sequence ID" value="NZ_CP018258.1"/>
</dbReference>
<evidence type="ECO:0000313" key="1">
    <source>
        <dbReference type="EMBL" id="APV43472.1"/>
    </source>
</evidence>
<protein>
    <submittedName>
        <fullName evidence="1">Uncharacterized protein</fullName>
    </submittedName>
</protein>
<name>A0A1P8F544_9CHLR</name>